<dbReference type="SUPFAM" id="SSF51556">
    <property type="entry name" value="Metallo-dependent hydrolases"/>
    <property type="match status" value="1"/>
</dbReference>
<dbReference type="EMBL" id="JAJNOC010000002">
    <property type="protein sequence ID" value="MCD2516828.1"/>
    <property type="molecule type" value="Genomic_DNA"/>
</dbReference>
<feature type="chain" id="PRO_5046819412" description="Amidohydrolase-related domain-containing protein" evidence="3">
    <location>
        <begin position="25"/>
        <end position="1042"/>
    </location>
</feature>
<keyword evidence="3" id="KW-0732">Signal</keyword>
<dbReference type="PANTHER" id="PTHR36842">
    <property type="entry name" value="PROTEIN TOLB HOMOLOG"/>
    <property type="match status" value="1"/>
</dbReference>
<dbReference type="SUPFAM" id="SSF51338">
    <property type="entry name" value="Composite domain of metallo-dependent hydrolases"/>
    <property type="match status" value="1"/>
</dbReference>
<dbReference type="Gene3D" id="3.20.20.140">
    <property type="entry name" value="Metal-dependent hydrolases"/>
    <property type="match status" value="1"/>
</dbReference>
<feature type="region of interest" description="Disordered" evidence="2">
    <location>
        <begin position="819"/>
        <end position="1018"/>
    </location>
</feature>
<accession>A0ABS8Q5K6</accession>
<sequence>MTTPSKRRAPARTLLALAAGAVLLAGCQWPRGGPVDQLNDLHGPVRDFAVELREGTNMAAAPSPDGRRIVFSAQGALWVMPAGGGRALRITDYRLEPTAPVWSPDGKRIAFQNYAPEGNFHIWTIAPDGRDPVEITTGPFDDREPAWLPDGSGLVFSSDRSGDGQYKIWRAPLAGGAPVQLTTGPGAESNPVVSPDGTRLAYVDGANVVTAPIAGGAPTVVAPGAAPAWNPAGTGLVYQNAARQLVVNGIEVTANEDLFPFPVRFLPDGRFLYTADGKIRTRAPDGAAPRDIDFRATLLLRRPAIRKGKDRGFDDPDTRTVAGISAPVLSPDGGSIAFGALNDIWVMRIGEAPRRLTNDADRDLNPQWTADGAAIYFSSERANAGQLAVDQVDIASAARTRLAAIPGRSMATPRLSPDGARIAYTTLSGQLEIWTRATGAFEVIIPSLSTQVSTPQWTPDGARILLVDNERINNRFREGYNKLRVIDLATRQARFYEVAPAPRQIAERDEGAAVLAPDGRHVAFIMDSRLHVMPVGADGAPTGPARQVSEDVADLPSWGGDSQTILYKSAERVRSVRLDGSATREVPVLLTWRQAIPAGRTVIHAGALWDGKESTLRREVDIVVEGNRIASVRPHREHAPGVKVVDASELTVMPGLIETHLHPLTLYQGGQFGQIAQLMLSYGVTSAQSVAGPLHQSVELREALEAGNLLGPRLFVSPPLWEGNRLFYNFARTLRTVDVADIEIAKAKRMDADFLKSYVRAPIPVMERIAQGALDLRVPSGTHMVQPGAATGLGGTTHLSATQRMGYGWSKSLARAITPGRGRRLRQGQLPPDRHPVLGRGAGGARPRHRQRPALHPGAAQLRDQPAECPAAHAGPDRDAGQRRHPAGAGGRRRRPGRQRHRFAAGGARHLAAPEPARRGHGARQPGGAAVGDARRGAHRPGRRGSRHGREGQAGRPDRGARRPAGGRQRGGGGAVRGQERAGDHPGRDPGAGAHAAATGGAAPGAGGAGAPVPRRSRAWRGRWRPRALTMHRCWLLHRVLR</sequence>
<evidence type="ECO:0000256" key="3">
    <source>
        <dbReference type="SAM" id="SignalP"/>
    </source>
</evidence>
<dbReference type="Gene3D" id="2.30.40.10">
    <property type="entry name" value="Urease, subunit C, domain 1"/>
    <property type="match status" value="1"/>
</dbReference>
<dbReference type="InterPro" id="IPR011659">
    <property type="entry name" value="WD40"/>
</dbReference>
<organism evidence="4 5">
    <name type="scientific">Massilia phyllostachyos</name>
    <dbReference type="NCBI Taxonomy" id="2898585"/>
    <lineage>
        <taxon>Bacteria</taxon>
        <taxon>Pseudomonadati</taxon>
        <taxon>Pseudomonadota</taxon>
        <taxon>Betaproteobacteria</taxon>
        <taxon>Burkholderiales</taxon>
        <taxon>Oxalobacteraceae</taxon>
        <taxon>Telluria group</taxon>
        <taxon>Massilia</taxon>
    </lineage>
</organism>
<evidence type="ECO:0000313" key="4">
    <source>
        <dbReference type="EMBL" id="MCD2516828.1"/>
    </source>
</evidence>
<dbReference type="PANTHER" id="PTHR36842:SF1">
    <property type="entry name" value="PROTEIN TOLB"/>
    <property type="match status" value="1"/>
</dbReference>
<dbReference type="Pfam" id="PF07676">
    <property type="entry name" value="PD40"/>
    <property type="match status" value="5"/>
</dbReference>
<feature type="signal peptide" evidence="3">
    <location>
        <begin position="1"/>
        <end position="24"/>
    </location>
</feature>
<dbReference type="PROSITE" id="PS51257">
    <property type="entry name" value="PROKAR_LIPOPROTEIN"/>
    <property type="match status" value="1"/>
</dbReference>
<dbReference type="Gene3D" id="2.120.10.30">
    <property type="entry name" value="TolB, C-terminal domain"/>
    <property type="match status" value="2"/>
</dbReference>
<dbReference type="SUPFAM" id="SSF82171">
    <property type="entry name" value="DPP6 N-terminal domain-like"/>
    <property type="match status" value="1"/>
</dbReference>
<dbReference type="Proteomes" id="UP001179361">
    <property type="component" value="Unassembled WGS sequence"/>
</dbReference>
<evidence type="ECO:0000256" key="1">
    <source>
        <dbReference type="ARBA" id="ARBA00009820"/>
    </source>
</evidence>
<dbReference type="InterPro" id="IPR032466">
    <property type="entry name" value="Metal_Hydrolase"/>
</dbReference>
<comment type="caution">
    <text evidence="4">The sequence shown here is derived from an EMBL/GenBank/DDBJ whole genome shotgun (WGS) entry which is preliminary data.</text>
</comment>
<dbReference type="InterPro" id="IPR011042">
    <property type="entry name" value="6-blade_b-propeller_TolB-like"/>
</dbReference>
<feature type="compositionally biased region" description="Basic and acidic residues" evidence="2">
    <location>
        <begin position="978"/>
        <end position="988"/>
    </location>
</feature>
<feature type="compositionally biased region" description="Basic residues" evidence="2">
    <location>
        <begin position="883"/>
        <end position="903"/>
    </location>
</feature>
<name>A0ABS8Q5K6_9BURK</name>
<evidence type="ECO:0008006" key="6">
    <source>
        <dbReference type="Google" id="ProtNLM"/>
    </source>
</evidence>
<feature type="compositionally biased region" description="Low complexity" evidence="2">
    <location>
        <begin position="989"/>
        <end position="1001"/>
    </location>
</feature>
<feature type="compositionally biased region" description="Basic residues" evidence="2">
    <location>
        <begin position="937"/>
        <end position="947"/>
    </location>
</feature>
<dbReference type="InterPro" id="IPR011059">
    <property type="entry name" value="Metal-dep_hydrolase_composite"/>
</dbReference>
<evidence type="ECO:0000256" key="2">
    <source>
        <dbReference type="SAM" id="MobiDB-lite"/>
    </source>
</evidence>
<evidence type="ECO:0000313" key="5">
    <source>
        <dbReference type="Proteomes" id="UP001179361"/>
    </source>
</evidence>
<protein>
    <recommendedName>
        <fullName evidence="6">Amidohydrolase-related domain-containing protein</fullName>
    </recommendedName>
</protein>
<comment type="similarity">
    <text evidence="1">Belongs to the TolB family.</text>
</comment>
<keyword evidence="5" id="KW-1185">Reference proteome</keyword>
<reference evidence="4" key="1">
    <citation type="submission" date="2021-11" db="EMBL/GenBank/DDBJ databases">
        <title>The complete genome of Massilia sp sp. G4R7.</title>
        <authorList>
            <person name="Liu L."/>
            <person name="Yue J."/>
            <person name="Yuan J."/>
            <person name="Yang F."/>
            <person name="Li L."/>
        </authorList>
    </citation>
    <scope>NUCLEOTIDE SEQUENCE</scope>
    <source>
        <strain evidence="4">G4R7</strain>
    </source>
</reference>
<gene>
    <name evidence="4" type="ORF">LQ564_10955</name>
</gene>
<feature type="compositionally biased region" description="Basic and acidic residues" evidence="2">
    <location>
        <begin position="948"/>
        <end position="961"/>
    </location>
</feature>
<proteinExistence type="inferred from homology"/>